<feature type="compositionally biased region" description="Polar residues" evidence="3">
    <location>
        <begin position="764"/>
        <end position="798"/>
    </location>
</feature>
<gene>
    <name evidence="6" type="ORF">SARC_03481</name>
</gene>
<dbReference type="InterPro" id="IPR043502">
    <property type="entry name" value="DNA/RNA_pol_sf"/>
</dbReference>
<feature type="compositionally biased region" description="Low complexity" evidence="3">
    <location>
        <begin position="830"/>
        <end position="839"/>
    </location>
</feature>
<dbReference type="GO" id="GO:0006281">
    <property type="term" value="P:DNA repair"/>
    <property type="evidence" value="ECO:0007669"/>
    <property type="project" value="InterPro"/>
</dbReference>
<accession>A0A0L0G5L7</accession>
<feature type="region of interest" description="Disordered" evidence="3">
    <location>
        <begin position="2239"/>
        <end position="2378"/>
    </location>
</feature>
<dbReference type="Pfam" id="PF21999">
    <property type="entry name" value="IMS_HHH_1"/>
    <property type="match status" value="1"/>
</dbReference>
<feature type="compositionally biased region" description="Basic and acidic residues" evidence="3">
    <location>
        <begin position="2310"/>
        <end position="2319"/>
    </location>
</feature>
<dbReference type="Proteomes" id="UP000054560">
    <property type="component" value="Unassembled WGS sequence"/>
</dbReference>
<dbReference type="InterPro" id="IPR017961">
    <property type="entry name" value="DNA_pol_Y-fam_little_finger"/>
</dbReference>
<dbReference type="Pfam" id="PF11799">
    <property type="entry name" value="IMS_C"/>
    <property type="match status" value="1"/>
</dbReference>
<feature type="compositionally biased region" description="Polar residues" evidence="3">
    <location>
        <begin position="728"/>
        <end position="740"/>
    </location>
</feature>
<feature type="domain" description="UmuC" evidence="5">
    <location>
        <begin position="1415"/>
        <end position="1470"/>
    </location>
</feature>
<dbReference type="GO" id="GO:0042276">
    <property type="term" value="P:error-prone translesion synthesis"/>
    <property type="evidence" value="ECO:0007669"/>
    <property type="project" value="TreeGrafter"/>
</dbReference>
<feature type="compositionally biased region" description="Polar residues" evidence="3">
    <location>
        <begin position="807"/>
        <end position="825"/>
    </location>
</feature>
<keyword evidence="2" id="KW-0237">DNA synthesis</keyword>
<protein>
    <recommendedName>
        <fullName evidence="8">DNA repair protein REV1</fullName>
    </recommendedName>
</protein>
<dbReference type="GO" id="GO:0070987">
    <property type="term" value="P:error-free translesion synthesis"/>
    <property type="evidence" value="ECO:0007669"/>
    <property type="project" value="TreeGrafter"/>
</dbReference>
<feature type="domain" description="BRCT" evidence="4">
    <location>
        <begin position="418"/>
        <end position="505"/>
    </location>
</feature>
<feature type="region of interest" description="Disordered" evidence="3">
    <location>
        <begin position="1899"/>
        <end position="1922"/>
    </location>
</feature>
<dbReference type="EMBL" id="KQ241773">
    <property type="protein sequence ID" value="KNC84320.1"/>
    <property type="molecule type" value="Genomic_DNA"/>
</dbReference>
<dbReference type="CDD" id="cd17719">
    <property type="entry name" value="BRCT_Rev1"/>
    <property type="match status" value="1"/>
</dbReference>
<feature type="region of interest" description="Disordered" evidence="3">
    <location>
        <begin position="358"/>
        <end position="377"/>
    </location>
</feature>
<sequence>MYEDDAFDAALDVDDAFWDEAGESMDGTLESSVSLLGKDASLLNGPNNARANAAQSGLGTHESDLFNDRARRDSSVAGATVPLSSYVRGLKDSLQPRHVSHSHTGLQERTRVDSTHLGARAVGGVDRSSHREARSSHTDTTSTRTNSNSNSNSNSNTNTHTNKNTNTNTSSTDKYMHAMFAGNRRTDPNFREKTAHTQTHTAYTNQNPVTQRKKVHLSEAEQRRKQGEWVSAVNSYDNPIRFFPGCKPPARRELVPTLLPIGAALSGASEFKPKIASTPVRAVKPQVLANDADPCPDTEVESVEGQIPVCTDQRNNETVGGLTREADGLGTPIPTQEHINPANDYSKKQVLIPFGSLTVDRSGRNEPPEVRDGRKRRWQEDYSGKQYMNDKKRKLQQENAQIGAFILVSDGVSPEDRMQSTLLKGKVIYVTGYTQPSADELKVLVLRYGGTWQHFFKKSVCTHIIATSLSHAKSSKVRKDKVVTPDWLVDSVAANRVLPIALYQLFKPEGQSMLSFADPTADKSKPNGKARTKNKANLLALEPQIVDAAEIGWVPQHKSNERHDLLADVPHKIADPLESLAIEGQLNGPIFPDKIGVYENNGTATIGESGGEDLNLNRAPSDILPTGLKIYSSAAKGSIGAVPIADTETVGDASSSISACIRPRTRLQSPDVEPEGAGTRDTAREQHTPKGDHADGQSRDTTLDMKEWDNLRTYCHSKQYDHADGAMGNTTPDGMRQTPTHTDKDTKQMSSDRHVSGGLHKPRNTAQPSNTHASPDTQTTSTAHTPTVRTKGSITHPPSHTEKHIHNNTPTHYRTSINKNTPTSTRKIKTSFTPTSTKRTTNRHKHAYPSLIGLDALSDKREAMARRKDENREPAMTSENVLSHVHTHTHTHTPTRSSPSSTSSHGSHLHVVRSEIVNSGTAPVHSGTGSTDAIGSSVHKTACVCDTDGGADATCSDSSVYKRGTETAQRSEDLLSRTLGTHVECSSGADGSHTPPQREKDGMVILGDYSSSLDGTGEAQEPTRAFGDLASVLRICAQTDGEPVNIQSPGPGIEGTASAAERTSNMEGVQKGIDLSTGAENGVRLQRLVSADAKETVAPPDLFGPCGLFGGMKAHASGSERERTRRVGTEHLQPTNELIVSTNSGHSSGSGEESIHRAGPEQTSTLNSPTDIFVLGTYTEGRISTDTPGTGIAGLSARAIGGADATVNEEADKSGTTIPKPGSNKIANLGLNGPGSESGPKTMTNAMIKKQTDMPSRRLMPPPRNQDTQKKLSSIDNPGFVDQFFGQSRLSHLARTGAAAKNYVTSVIRAKPRRTEPEIRIPLEARVIMHLDMDSFFVSASLLSQPPHFKNLPVAVCHAKAAKSDSSSEIASVNYVARKFGVKSGMLLGKASRLCPKIITVPYDYEANERVSKIVCQDLRCSASVGIGNSKLMARLATREAKPDGVCYLSDRVTPEVLREMAVENLPGVGWSKRKQLNNIGVLTVEDMRHLDTAVLQEMFGTNLGRKLRDAAHGIDREELTASKTRKTLATEISWGVRFTDQRGVDEFMGNLVQNIRDRLKAECLFTGSVTLKIKETVDAKATAHKYLGHGPCYDHNQTQKLGGTTDEYSTLLRTCTQLFREIGVAPTDVRGIGITLTRLVPMGEEGSVAGTKAGVSVGKGTMEQFFMRKAVGNATSAQLALSEPTGDAPQSEPHSRTNGRVASGRTMNAADTATESPVKGLIPTVAGVDVVTNAVIDENRASANAAVEDGVAVALEDNRGRTVATGVYSAMHGRDGVQARTNASCVGALDDHAENSTGASTEFGRVDPRAAIDSTANKAMDWDQGTSERLATRSVDRVDDTEANPSVRCADTDRHDEKSCAENDAREGEKYEVRDVYRVTGQRGPSHTDTIGNRVAESVTSNPGSLNASHQYSTSGSYEGHEHVGLDTLDPVVRNAESVSSTPKIRAPVALNSATPPQDKITEADVKVLAMHGIDPRTFMELDPCTRRDVLDGLREPVSDTYVVSAKDNDTTHVAMESAHRGNGIHMPDRAETPIVSSVTGDDTIYLSEQRHVSGDTESYTGTKRNEVPHLRKPSSLSVRGESVFKIPNPVGTAVRAEGSSAVGRIGQISPKIQAQVQGPAIQLRNRKRDGSPTYEDYTASKSATLVPPASRHSAQYAHEKVRNSVQNAIGSAQNVQNSVQPVQSSVPSVQCLREDALFADDISPSRWDSQVVRALPLEMQRELERLRERTKLDIVPQLGDRGDNTHSCGNSGTSGVFPGSSSSCGTYHNSTHTKTAHGTGGASTNYRDGVSTTEVNSSTSTNTTADRTGGDDQRRFNPDYPRSSSICSSSITTGYVHGSGSTVNSTSTGRHADNLGGPPGNDGNSPTGESTELPEPDYEASSYLTSIAAKGKLQAATPTGCSEFGSENSTSRVEGCSTYPGGVHHRHVDGVGAFGGDGAVRNRLELGGELDIGKGHVSAGNGAGSGENYQHQNSEREVRGKMVHEVGIVS</sequence>
<dbReference type="SMART" id="SM00292">
    <property type="entry name" value="BRCT"/>
    <property type="match status" value="1"/>
</dbReference>
<feature type="region of interest" description="Disordered" evidence="3">
    <location>
        <begin position="721"/>
        <end position="842"/>
    </location>
</feature>
<dbReference type="GeneID" id="25903985"/>
<keyword evidence="7" id="KW-1185">Reference proteome</keyword>
<feature type="compositionally biased region" description="Basic and acidic residues" evidence="3">
    <location>
        <begin position="1851"/>
        <end position="1868"/>
    </location>
</feature>
<dbReference type="GO" id="GO:0017125">
    <property type="term" value="F:deoxycytidyl transferase activity"/>
    <property type="evidence" value="ECO:0007669"/>
    <property type="project" value="TreeGrafter"/>
</dbReference>
<feature type="compositionally biased region" description="Polar residues" evidence="3">
    <location>
        <begin position="1899"/>
        <end position="1918"/>
    </location>
</feature>
<comment type="similarity">
    <text evidence="1">Belongs to the DNA polymerase type-Y family.</text>
</comment>
<feature type="region of interest" description="Disordered" evidence="3">
    <location>
        <begin position="1678"/>
        <end position="1704"/>
    </location>
</feature>
<feature type="compositionally biased region" description="Basic and acidic residues" evidence="3">
    <location>
        <begin position="127"/>
        <end position="137"/>
    </location>
</feature>
<feature type="domain" description="UmuC" evidence="5">
    <location>
        <begin position="1328"/>
        <end position="1413"/>
    </location>
</feature>
<dbReference type="GO" id="GO:0005634">
    <property type="term" value="C:nucleus"/>
    <property type="evidence" value="ECO:0007669"/>
    <property type="project" value="TreeGrafter"/>
</dbReference>
<dbReference type="PANTHER" id="PTHR45990">
    <property type="entry name" value="DNA REPAIR PROTEIN REV1"/>
    <property type="match status" value="1"/>
</dbReference>
<feature type="compositionally biased region" description="Low complexity" evidence="3">
    <location>
        <begin position="2292"/>
        <end position="2306"/>
    </location>
</feature>
<evidence type="ECO:0000259" key="5">
    <source>
        <dbReference type="PROSITE" id="PS50173"/>
    </source>
</evidence>
<dbReference type="Gene3D" id="1.10.150.20">
    <property type="entry name" value="5' to 3' exonuclease, C-terminal subdomain"/>
    <property type="match status" value="1"/>
</dbReference>
<dbReference type="Gene3D" id="3.30.70.270">
    <property type="match status" value="1"/>
</dbReference>
<evidence type="ECO:0000313" key="6">
    <source>
        <dbReference type="EMBL" id="KNC84320.1"/>
    </source>
</evidence>
<dbReference type="STRING" id="667725.A0A0L0G5L7"/>
<feature type="region of interest" description="Disordered" evidence="3">
    <location>
        <begin position="92"/>
        <end position="172"/>
    </location>
</feature>
<dbReference type="PANTHER" id="PTHR45990:SF1">
    <property type="entry name" value="DNA REPAIR PROTEIN REV1"/>
    <property type="match status" value="1"/>
</dbReference>
<dbReference type="Gene3D" id="3.30.1490.100">
    <property type="entry name" value="DNA polymerase, Y-family, little finger domain"/>
    <property type="match status" value="1"/>
</dbReference>
<evidence type="ECO:0000313" key="7">
    <source>
        <dbReference type="Proteomes" id="UP000054560"/>
    </source>
</evidence>
<name>A0A0L0G5L7_9EUKA</name>
<proteinExistence type="inferred from homology"/>
<organism evidence="6 7">
    <name type="scientific">Sphaeroforma arctica JP610</name>
    <dbReference type="NCBI Taxonomy" id="667725"/>
    <lineage>
        <taxon>Eukaryota</taxon>
        <taxon>Ichthyosporea</taxon>
        <taxon>Ichthyophonida</taxon>
        <taxon>Sphaeroforma</taxon>
    </lineage>
</organism>
<dbReference type="PROSITE" id="PS50172">
    <property type="entry name" value="BRCT"/>
    <property type="match status" value="1"/>
</dbReference>
<evidence type="ECO:0000256" key="2">
    <source>
        <dbReference type="ARBA" id="ARBA00022634"/>
    </source>
</evidence>
<feature type="compositionally biased region" description="Polar residues" evidence="3">
    <location>
        <begin position="2247"/>
        <end position="2271"/>
    </location>
</feature>
<dbReference type="InterPro" id="IPR001357">
    <property type="entry name" value="BRCT_dom"/>
</dbReference>
<reference evidence="6 7" key="1">
    <citation type="submission" date="2011-02" db="EMBL/GenBank/DDBJ databases">
        <title>The Genome Sequence of Sphaeroforma arctica JP610.</title>
        <authorList>
            <consortium name="The Broad Institute Genome Sequencing Platform"/>
            <person name="Russ C."/>
            <person name="Cuomo C."/>
            <person name="Young S.K."/>
            <person name="Zeng Q."/>
            <person name="Gargeya S."/>
            <person name="Alvarado L."/>
            <person name="Berlin A."/>
            <person name="Chapman S.B."/>
            <person name="Chen Z."/>
            <person name="Freedman E."/>
            <person name="Gellesch M."/>
            <person name="Goldberg J."/>
            <person name="Griggs A."/>
            <person name="Gujja S."/>
            <person name="Heilman E."/>
            <person name="Heiman D."/>
            <person name="Howarth C."/>
            <person name="Mehta T."/>
            <person name="Neiman D."/>
            <person name="Pearson M."/>
            <person name="Roberts A."/>
            <person name="Saif S."/>
            <person name="Shea T."/>
            <person name="Shenoy N."/>
            <person name="Sisk P."/>
            <person name="Stolte C."/>
            <person name="Sykes S."/>
            <person name="White J."/>
            <person name="Yandava C."/>
            <person name="Burger G."/>
            <person name="Gray M.W."/>
            <person name="Holland P.W.H."/>
            <person name="King N."/>
            <person name="Lang F.B.F."/>
            <person name="Roger A.J."/>
            <person name="Ruiz-Trillo I."/>
            <person name="Haas B."/>
            <person name="Nusbaum C."/>
            <person name="Birren B."/>
        </authorList>
    </citation>
    <scope>NUCLEOTIDE SEQUENCE [LARGE SCALE GENOMIC DNA]</scope>
    <source>
        <strain evidence="6 7">JP610</strain>
    </source>
</reference>
<dbReference type="SUPFAM" id="SSF100879">
    <property type="entry name" value="Lesion bypass DNA polymerase (Y-family), little finger domain"/>
    <property type="match status" value="1"/>
</dbReference>
<feature type="region of interest" description="Disordered" evidence="3">
    <location>
        <begin position="1140"/>
        <end position="1168"/>
    </location>
</feature>
<dbReference type="InterPro" id="IPR053848">
    <property type="entry name" value="IMS_HHH_1"/>
</dbReference>
<feature type="compositionally biased region" description="Basic and acidic residues" evidence="3">
    <location>
        <begin position="741"/>
        <end position="755"/>
    </location>
</feature>
<feature type="region of interest" description="Disordered" evidence="3">
    <location>
        <begin position="1208"/>
        <end position="1243"/>
    </location>
</feature>
<feature type="region of interest" description="Disordered" evidence="3">
    <location>
        <begin position="1252"/>
        <end position="1271"/>
    </location>
</feature>
<evidence type="ECO:0000256" key="3">
    <source>
        <dbReference type="SAM" id="MobiDB-lite"/>
    </source>
</evidence>
<dbReference type="InterPro" id="IPR001126">
    <property type="entry name" value="UmuC"/>
</dbReference>
<dbReference type="SUPFAM" id="SSF52113">
    <property type="entry name" value="BRCT domain"/>
    <property type="match status" value="1"/>
</dbReference>
<evidence type="ECO:0000256" key="1">
    <source>
        <dbReference type="ARBA" id="ARBA00010945"/>
    </source>
</evidence>
<dbReference type="InterPro" id="IPR036775">
    <property type="entry name" value="DNA_pol_Y-fam_lit_finger_sf"/>
</dbReference>
<feature type="compositionally biased region" description="Basic and acidic residues" evidence="3">
    <location>
        <begin position="361"/>
        <end position="377"/>
    </location>
</feature>
<dbReference type="RefSeq" id="XP_014158222.1">
    <property type="nucleotide sequence ID" value="XM_014302747.1"/>
</dbReference>
<evidence type="ECO:0000259" key="4">
    <source>
        <dbReference type="PROSITE" id="PS50172"/>
    </source>
</evidence>
<dbReference type="eggNOG" id="KOG2093">
    <property type="taxonomic scope" value="Eukaryota"/>
</dbReference>
<feature type="region of interest" description="Disordered" evidence="3">
    <location>
        <begin position="1838"/>
        <end position="1868"/>
    </location>
</feature>
<dbReference type="GO" id="GO:0003684">
    <property type="term" value="F:damaged DNA binding"/>
    <property type="evidence" value="ECO:0007669"/>
    <property type="project" value="InterPro"/>
</dbReference>
<feature type="compositionally biased region" description="Low complexity" evidence="3">
    <location>
        <begin position="2340"/>
        <end position="2351"/>
    </location>
</feature>
<dbReference type="Gene3D" id="3.40.1170.60">
    <property type="match status" value="1"/>
</dbReference>
<dbReference type="SUPFAM" id="SSF56672">
    <property type="entry name" value="DNA/RNA polymerases"/>
    <property type="match status" value="1"/>
</dbReference>
<dbReference type="OrthoDB" id="427711at2759"/>
<feature type="compositionally biased region" description="Low complexity" evidence="3">
    <location>
        <begin position="894"/>
        <end position="906"/>
    </location>
</feature>
<feature type="compositionally biased region" description="Basic and acidic residues" evidence="3">
    <location>
        <begin position="681"/>
        <end position="701"/>
    </location>
</feature>
<evidence type="ECO:0008006" key="8">
    <source>
        <dbReference type="Google" id="ProtNLM"/>
    </source>
</evidence>
<feature type="region of interest" description="Disordered" evidence="3">
    <location>
        <begin position="661"/>
        <end position="701"/>
    </location>
</feature>
<feature type="region of interest" description="Disordered" evidence="3">
    <location>
        <begin position="2461"/>
        <end position="2481"/>
    </location>
</feature>
<feature type="compositionally biased region" description="Low complexity" evidence="3">
    <location>
        <begin position="138"/>
        <end position="172"/>
    </location>
</feature>
<dbReference type="GO" id="GO:0003887">
    <property type="term" value="F:DNA-directed DNA polymerase activity"/>
    <property type="evidence" value="ECO:0007669"/>
    <property type="project" value="InterPro"/>
</dbReference>
<dbReference type="Gene3D" id="3.40.50.10190">
    <property type="entry name" value="BRCT domain"/>
    <property type="match status" value="1"/>
</dbReference>
<feature type="region of interest" description="Disordered" evidence="3">
    <location>
        <begin position="885"/>
        <end position="908"/>
    </location>
</feature>
<dbReference type="Pfam" id="PF00817">
    <property type="entry name" value="IMS"/>
    <property type="match status" value="1"/>
</dbReference>
<dbReference type="InterPro" id="IPR036420">
    <property type="entry name" value="BRCT_dom_sf"/>
</dbReference>
<dbReference type="InterPro" id="IPR043128">
    <property type="entry name" value="Rev_trsase/Diguanyl_cyclase"/>
</dbReference>
<dbReference type="Pfam" id="PF16589">
    <property type="entry name" value="BRCT_2"/>
    <property type="match status" value="1"/>
</dbReference>
<dbReference type="PROSITE" id="PS50173">
    <property type="entry name" value="UMUC"/>
    <property type="match status" value="2"/>
</dbReference>